<accession>A0ABW1XPQ5</accession>
<dbReference type="Proteomes" id="UP001596364">
    <property type="component" value="Unassembled WGS sequence"/>
</dbReference>
<sequence>MKLTKGVIALVSVCSGLAYAGEKVDKSLDAAADGYVQFENVNGQVEFISWDKNEVRVSGELDDRMEKFIFERSGKQILIKIKLKESRGWGWHNDSKGDDLQVYLPATNHLEVDSVNTDFTLSGLRNGVDIDVVNGDIRADDLSGKIQIETVNGDVKSRQLKGNVKLESVNGDLDDDGSVGERLVVDTVNGDIKVNADYQEVKIESVNGDGELYLERVKDLSASTVNGDFQMRFRLDTDGRIAAESVGGDLTLSFQDDVSARFDVDSHGGRIINKLTDDRTEEAKYGPAKWLRFTSGSGEGRVKVTTVGGKITLQHR</sequence>
<dbReference type="RefSeq" id="WP_165490800.1">
    <property type="nucleotide sequence ID" value="NZ_JBHSUS010000001.1"/>
</dbReference>
<keyword evidence="4" id="KW-1185">Reference proteome</keyword>
<evidence type="ECO:0000313" key="3">
    <source>
        <dbReference type="EMBL" id="MFC6440644.1"/>
    </source>
</evidence>
<comment type="caution">
    <text evidence="3">The sequence shown here is derived from an EMBL/GenBank/DDBJ whole genome shotgun (WGS) entry which is preliminary data.</text>
</comment>
<gene>
    <name evidence="3" type="ORF">ACFP85_10870</name>
</gene>
<keyword evidence="1" id="KW-0732">Signal</keyword>
<evidence type="ECO:0000259" key="2">
    <source>
        <dbReference type="Pfam" id="PF13349"/>
    </source>
</evidence>
<organism evidence="3 4">
    <name type="scientific">Pseudobowmanella zhangzhouensis</name>
    <dbReference type="NCBI Taxonomy" id="1537679"/>
    <lineage>
        <taxon>Bacteria</taxon>
        <taxon>Pseudomonadati</taxon>
        <taxon>Pseudomonadota</taxon>
        <taxon>Gammaproteobacteria</taxon>
        <taxon>Alteromonadales</taxon>
        <taxon>Alteromonadaceae</taxon>
    </lineage>
</organism>
<dbReference type="InterPro" id="IPR025164">
    <property type="entry name" value="Toastrack_DUF4097"/>
</dbReference>
<reference evidence="4" key="1">
    <citation type="journal article" date="2019" name="Int. J. Syst. Evol. Microbiol.">
        <title>The Global Catalogue of Microorganisms (GCM) 10K type strain sequencing project: providing services to taxonomists for standard genome sequencing and annotation.</title>
        <authorList>
            <consortium name="The Broad Institute Genomics Platform"/>
            <consortium name="The Broad Institute Genome Sequencing Center for Infectious Disease"/>
            <person name="Wu L."/>
            <person name="Ma J."/>
        </authorList>
    </citation>
    <scope>NUCLEOTIDE SEQUENCE [LARGE SCALE GENOMIC DNA]</scope>
    <source>
        <strain evidence="4">CGMCC 1.16031</strain>
    </source>
</reference>
<evidence type="ECO:0000256" key="1">
    <source>
        <dbReference type="SAM" id="SignalP"/>
    </source>
</evidence>
<feature type="chain" id="PRO_5045457405" evidence="1">
    <location>
        <begin position="21"/>
        <end position="316"/>
    </location>
</feature>
<feature type="signal peptide" evidence="1">
    <location>
        <begin position="1"/>
        <end position="20"/>
    </location>
</feature>
<feature type="domain" description="DUF4097" evidence="2">
    <location>
        <begin position="43"/>
        <end position="313"/>
    </location>
</feature>
<name>A0ABW1XPQ5_9ALTE</name>
<dbReference type="EMBL" id="JBHSUS010000001">
    <property type="protein sequence ID" value="MFC6440644.1"/>
    <property type="molecule type" value="Genomic_DNA"/>
</dbReference>
<dbReference type="Pfam" id="PF13349">
    <property type="entry name" value="DUF4097"/>
    <property type="match status" value="1"/>
</dbReference>
<proteinExistence type="predicted"/>
<evidence type="ECO:0000313" key="4">
    <source>
        <dbReference type="Proteomes" id="UP001596364"/>
    </source>
</evidence>
<protein>
    <submittedName>
        <fullName evidence="3">DUF4097 domain-containing protein</fullName>
    </submittedName>
</protein>